<gene>
    <name evidence="3" type="ORF">BDK51DRAFT_38246</name>
</gene>
<dbReference type="Pfam" id="PF13407">
    <property type="entry name" value="Peripla_BP_4"/>
    <property type="match status" value="1"/>
</dbReference>
<feature type="transmembrane region" description="Helical" evidence="1">
    <location>
        <begin position="667"/>
        <end position="687"/>
    </location>
</feature>
<dbReference type="OrthoDB" id="439917at2759"/>
<evidence type="ECO:0000259" key="2">
    <source>
        <dbReference type="Pfam" id="PF13407"/>
    </source>
</evidence>
<dbReference type="InterPro" id="IPR025997">
    <property type="entry name" value="SBP_2_dom"/>
</dbReference>
<dbReference type="Gene3D" id="3.40.50.2300">
    <property type="match status" value="4"/>
</dbReference>
<dbReference type="AlphaFoldDB" id="A0A4P9W789"/>
<accession>A0A4P9W789</accession>
<feature type="domain" description="Periplasmic binding protein" evidence="2">
    <location>
        <begin position="219"/>
        <end position="457"/>
    </location>
</feature>
<dbReference type="SUPFAM" id="SSF53822">
    <property type="entry name" value="Periplasmic binding protein-like I"/>
    <property type="match status" value="1"/>
</dbReference>
<dbReference type="Proteomes" id="UP000269721">
    <property type="component" value="Unassembled WGS sequence"/>
</dbReference>
<evidence type="ECO:0000313" key="4">
    <source>
        <dbReference type="Proteomes" id="UP000269721"/>
    </source>
</evidence>
<name>A0A4P9W789_9FUNG</name>
<protein>
    <recommendedName>
        <fullName evidence="2">Periplasmic binding protein domain-containing protein</fullName>
    </recommendedName>
</protein>
<keyword evidence="1" id="KW-1133">Transmembrane helix</keyword>
<proteinExistence type="predicted"/>
<reference evidence="4" key="1">
    <citation type="journal article" date="2018" name="Nat. Microbiol.">
        <title>Leveraging single-cell genomics to expand the fungal tree of life.</title>
        <authorList>
            <person name="Ahrendt S.R."/>
            <person name="Quandt C.A."/>
            <person name="Ciobanu D."/>
            <person name="Clum A."/>
            <person name="Salamov A."/>
            <person name="Andreopoulos B."/>
            <person name="Cheng J.F."/>
            <person name="Woyke T."/>
            <person name="Pelin A."/>
            <person name="Henrissat B."/>
            <person name="Reynolds N.K."/>
            <person name="Benny G.L."/>
            <person name="Smith M.E."/>
            <person name="James T.Y."/>
            <person name="Grigoriev I.V."/>
        </authorList>
    </citation>
    <scope>NUCLEOTIDE SEQUENCE [LARGE SCALE GENOMIC DNA]</scope>
</reference>
<keyword evidence="4" id="KW-1185">Reference proteome</keyword>
<dbReference type="EMBL" id="KZ997840">
    <property type="protein sequence ID" value="RKO86878.1"/>
    <property type="molecule type" value="Genomic_DNA"/>
</dbReference>
<keyword evidence="1" id="KW-0812">Transmembrane</keyword>
<keyword evidence="1" id="KW-0472">Membrane</keyword>
<dbReference type="Gene3D" id="2.10.50.10">
    <property type="entry name" value="Tumor Necrosis Factor Receptor, subunit A, domain 2"/>
    <property type="match status" value="1"/>
</dbReference>
<feature type="transmembrane region" description="Helical" evidence="1">
    <location>
        <begin position="636"/>
        <end position="655"/>
    </location>
</feature>
<sequence length="714" mass="75229">MKGKVFLRAFSQMRLTVVVRKHALPPNRTRRLGLECIPGSSRIKGKNDGCWRGVGAWDLHGSNRERHEHDLRVRKCWSYPHINGIFAVQWDVVPVIHSAIALVQPPRDIFVAVDDFNTADVLGWLLNGTVGVGSHQQPFLQGFLPTAYMYTLLTVNETIYGSGDTAPAVATGPLLMDNSTLPLAYTISQTESVSAFNLSTPRRIIAMFHQSDLYDEQNATITGIADAAAAFRYSLNTLPLQNEYNETAQIAALAAAFAGCAGGVAACPEALITSNPTATFVAAAADLAARATIPYVVVGQDRFNASLGVHLWIGMDNYRAGFDAGEALVAAGARRPLCACPSSDEMYALRCEGMSAAYAVAGVGSVLAPVVLDPFIAQNAQAQFLAYLQVGKMDSVLCTFAPLCDALYVAIQLQKSNPVIPIAVSIGVDPSTVGLLIDGIVQLAIETAPYTQGFLAMIHTGLVLEASSDTIARQLSIGGSPRTWGCPAGYYYSGTTEVPGTMYARLPSGAMGLGTVCAPCGVDSFAGADNARACSACPFGTYVNATAAVTCQSCLDGIGIGASGCAAFFSEQEVPPTSRASVKGFAYAGIGGFREGGIGKTFLPHTASCIPAITVILSALLVTFRREPIIRAASPGLAAGVPAGSLMVIVSQLILQGTLDKATCTTSIWLLTTGFGIVMGTSQFDFANGAREILVILLGEWVRPWDEDGPFPDI</sequence>
<organism evidence="3 4">
    <name type="scientific">Blyttiomyces helicus</name>
    <dbReference type="NCBI Taxonomy" id="388810"/>
    <lineage>
        <taxon>Eukaryota</taxon>
        <taxon>Fungi</taxon>
        <taxon>Fungi incertae sedis</taxon>
        <taxon>Chytridiomycota</taxon>
        <taxon>Chytridiomycota incertae sedis</taxon>
        <taxon>Chytridiomycetes</taxon>
        <taxon>Chytridiomycetes incertae sedis</taxon>
        <taxon>Blyttiomyces</taxon>
    </lineage>
</organism>
<evidence type="ECO:0000256" key="1">
    <source>
        <dbReference type="SAM" id="Phobius"/>
    </source>
</evidence>
<evidence type="ECO:0000313" key="3">
    <source>
        <dbReference type="EMBL" id="RKO86878.1"/>
    </source>
</evidence>
<dbReference type="InterPro" id="IPR028082">
    <property type="entry name" value="Peripla_BP_I"/>
</dbReference>
<feature type="transmembrane region" description="Helical" evidence="1">
    <location>
        <begin position="602"/>
        <end position="624"/>
    </location>
</feature>